<feature type="region of interest" description="Disordered" evidence="1">
    <location>
        <begin position="1"/>
        <end position="36"/>
    </location>
</feature>
<keyword evidence="3" id="KW-1185">Reference proteome</keyword>
<evidence type="ECO:0000313" key="3">
    <source>
        <dbReference type="Proteomes" id="UP000224877"/>
    </source>
</evidence>
<dbReference type="EMBL" id="LC168164">
    <property type="protein sequence ID" value="BAV39339.1"/>
    <property type="molecule type" value="Genomic_DNA"/>
</dbReference>
<reference evidence="2 3" key="1">
    <citation type="submission" date="2016-07" db="EMBL/GenBank/DDBJ databases">
        <title>Characterization of three bacteriophages infecting bacteria isolated from shrimp culture pond water.</title>
        <authorList>
            <person name="Khoa H.V."/>
        </authorList>
    </citation>
    <scope>NUCLEOTIDE SEQUENCE [LARGE SCALE GENOMIC DNA]</scope>
</reference>
<proteinExistence type="predicted"/>
<dbReference type="Proteomes" id="UP000224877">
    <property type="component" value="Segment"/>
</dbReference>
<protein>
    <submittedName>
        <fullName evidence="2">Uncharacterized protein</fullName>
    </submittedName>
</protein>
<feature type="compositionally biased region" description="Basic residues" evidence="1">
    <location>
        <begin position="22"/>
        <end position="31"/>
    </location>
</feature>
<accession>A0A1B4XX10</accession>
<sequence>MAKLSQKQREQRGQNGLVTKNATKKLKRKSLNKTPKVSKKVDFRELDI</sequence>
<evidence type="ECO:0000313" key="2">
    <source>
        <dbReference type="EMBL" id="BAV39339.1"/>
    </source>
</evidence>
<name>A0A1B4XX10_9CAUD</name>
<gene>
    <name evidence="2" type="ORF">BPT24_215</name>
</gene>
<evidence type="ECO:0000256" key="1">
    <source>
        <dbReference type="SAM" id="MobiDB-lite"/>
    </source>
</evidence>
<organism evidence="2 3">
    <name type="scientific">Tenacibaculum phage pT24</name>
    <dbReference type="NCBI Taxonomy" id="1880590"/>
    <lineage>
        <taxon>Viruses</taxon>
        <taxon>Duplodnaviria</taxon>
        <taxon>Heunggongvirae</taxon>
        <taxon>Uroviricota</taxon>
        <taxon>Caudoviricetes</taxon>
        <taxon>Kungbxnavirus</taxon>
        <taxon>Kungbxnavirus pT24</taxon>
    </lineage>
</organism>